<dbReference type="InterPro" id="IPR036771">
    <property type="entry name" value="ATPsynth_dsu/esu_N"/>
</dbReference>
<name>A0A235CD95_9GAMM</name>
<dbReference type="Gene3D" id="2.60.15.10">
    <property type="entry name" value="F0F1 ATP synthase delta/epsilon subunit, N-terminal"/>
    <property type="match status" value="1"/>
</dbReference>
<proteinExistence type="predicted"/>
<dbReference type="GO" id="GO:0015986">
    <property type="term" value="P:proton motive force-driven ATP synthesis"/>
    <property type="evidence" value="ECO:0007669"/>
    <property type="project" value="InterPro"/>
</dbReference>
<evidence type="ECO:0000313" key="3">
    <source>
        <dbReference type="EMBL" id="OYD22588.1"/>
    </source>
</evidence>
<dbReference type="GO" id="GO:0045259">
    <property type="term" value="C:proton-transporting ATP synthase complex"/>
    <property type="evidence" value="ECO:0007669"/>
    <property type="project" value="UniProtKB-KW"/>
</dbReference>
<dbReference type="EMBL" id="NQJF01000014">
    <property type="protein sequence ID" value="OYD22588.1"/>
    <property type="molecule type" value="Genomic_DNA"/>
</dbReference>
<evidence type="ECO:0000259" key="2">
    <source>
        <dbReference type="Pfam" id="PF02823"/>
    </source>
</evidence>
<dbReference type="AlphaFoldDB" id="A0A235CD95"/>
<keyword evidence="6" id="KW-1185">Reference proteome</keyword>
<gene>
    <name evidence="3" type="ORF">B6S09_15195</name>
    <name evidence="4" type="ORF">LY04_02738</name>
</gene>
<sequence>MTPFTLIVQDASHDETFEDVTGFVGEDDSGSFSLLAHHAPMVTVLAVGLARFRTGEELWHYLALPGAVLLFEHNVLTLSTRRYLMDDDYQRISEALQQRLLAEEEALHGMKESLRRLEDECLQRMWELSRHGGGPLP</sequence>
<dbReference type="Pfam" id="PF02823">
    <property type="entry name" value="ATP-synt_DE_N"/>
    <property type="match status" value="1"/>
</dbReference>
<evidence type="ECO:0000313" key="5">
    <source>
        <dbReference type="Proteomes" id="UP000243640"/>
    </source>
</evidence>
<keyword evidence="1" id="KW-0066">ATP synthesis</keyword>
<dbReference type="OrthoDB" id="272739at2"/>
<comment type="caution">
    <text evidence="3">The sequence shown here is derived from an EMBL/GenBank/DDBJ whole genome shotgun (WGS) entry which is preliminary data.</text>
</comment>
<evidence type="ECO:0000313" key="4">
    <source>
        <dbReference type="EMBL" id="TDW57657.1"/>
    </source>
</evidence>
<dbReference type="EMBL" id="SODO01000011">
    <property type="protein sequence ID" value="TDW57657.1"/>
    <property type="molecule type" value="Genomic_DNA"/>
</dbReference>
<evidence type="ECO:0000256" key="1">
    <source>
        <dbReference type="ARBA" id="ARBA00023196"/>
    </source>
</evidence>
<dbReference type="RefSeq" id="WP_094279349.1">
    <property type="nucleotide sequence ID" value="NZ_NQJF01000014.1"/>
</dbReference>
<organism evidence="3 5">
    <name type="scientific">Oceanimonas baumannii</name>
    <dbReference type="NCBI Taxonomy" id="129578"/>
    <lineage>
        <taxon>Bacteria</taxon>
        <taxon>Pseudomonadati</taxon>
        <taxon>Pseudomonadota</taxon>
        <taxon>Gammaproteobacteria</taxon>
        <taxon>Aeromonadales</taxon>
        <taxon>Aeromonadaceae</taxon>
        <taxon>Oceanimonas</taxon>
    </lineage>
</organism>
<dbReference type="Proteomes" id="UP000243640">
    <property type="component" value="Unassembled WGS sequence"/>
</dbReference>
<accession>A0A235CD95</accession>
<feature type="domain" description="ATP synthase F1 complex delta/epsilon subunit N-terminal" evidence="2">
    <location>
        <begin position="17"/>
        <end position="81"/>
    </location>
</feature>
<protein>
    <submittedName>
        <fullName evidence="4">F-type H+-transporting ATPase subunit epsilon</fullName>
    </submittedName>
</protein>
<reference evidence="3 5" key="1">
    <citation type="submission" date="2017-08" db="EMBL/GenBank/DDBJ databases">
        <title>Draft Genome Sequence of the Marine Bacterium Oceanimonas baumannii ATCC 700832.</title>
        <authorList>
            <person name="Mcclelland W.D."/>
            <person name="Brennan M.A."/>
            <person name="Trachtenberg A.M."/>
            <person name="Maclea K.S."/>
        </authorList>
    </citation>
    <scope>NUCLEOTIDE SEQUENCE [LARGE SCALE GENOMIC DNA]</scope>
    <source>
        <strain evidence="3 5">ATCC 700832</strain>
    </source>
</reference>
<reference evidence="4 6" key="2">
    <citation type="submission" date="2019-03" db="EMBL/GenBank/DDBJ databases">
        <title>Genomic Encyclopedia of Archaeal and Bacterial Type Strains, Phase II (KMG-II): from individual species to whole genera.</title>
        <authorList>
            <person name="Goeker M."/>
        </authorList>
    </citation>
    <scope>NUCLEOTIDE SEQUENCE [LARGE SCALE GENOMIC DNA]</scope>
    <source>
        <strain evidence="4 6">DSM 15594</strain>
    </source>
</reference>
<dbReference type="SUPFAM" id="SSF51344">
    <property type="entry name" value="Epsilon subunit of F1F0-ATP synthase N-terminal domain"/>
    <property type="match status" value="1"/>
</dbReference>
<keyword evidence="1" id="KW-0139">CF(1)</keyword>
<dbReference type="Proteomes" id="UP000295058">
    <property type="component" value="Unassembled WGS sequence"/>
</dbReference>
<evidence type="ECO:0000313" key="6">
    <source>
        <dbReference type="Proteomes" id="UP000295058"/>
    </source>
</evidence>
<dbReference type="InterPro" id="IPR020546">
    <property type="entry name" value="ATP_synth_F1_dsu/esu_N"/>
</dbReference>